<keyword evidence="1" id="KW-0732">Signal</keyword>
<reference evidence="3 4" key="1">
    <citation type="journal article" date="2019" name="Int. J. Syst. Evol. Microbiol.">
        <title>The Global Catalogue of Microorganisms (GCM) 10K type strain sequencing project: providing services to taxonomists for standard genome sequencing and annotation.</title>
        <authorList>
            <consortium name="The Broad Institute Genomics Platform"/>
            <consortium name="The Broad Institute Genome Sequencing Center for Infectious Disease"/>
            <person name="Wu L."/>
            <person name="Ma J."/>
        </authorList>
    </citation>
    <scope>NUCLEOTIDE SEQUENCE [LARGE SCALE GENOMIC DNA]</scope>
    <source>
        <strain evidence="3 4">JCM 13008</strain>
    </source>
</reference>
<dbReference type="RefSeq" id="WP_343993443.1">
    <property type="nucleotide sequence ID" value="NZ_BAAALG010000007.1"/>
</dbReference>
<dbReference type="EMBL" id="BAAALG010000007">
    <property type="protein sequence ID" value="GAA1100182.1"/>
    <property type="molecule type" value="Genomic_DNA"/>
</dbReference>
<organism evidence="3 4">
    <name type="scientific">Nocardioides dubius</name>
    <dbReference type="NCBI Taxonomy" id="317019"/>
    <lineage>
        <taxon>Bacteria</taxon>
        <taxon>Bacillati</taxon>
        <taxon>Actinomycetota</taxon>
        <taxon>Actinomycetes</taxon>
        <taxon>Propionibacteriales</taxon>
        <taxon>Nocardioidaceae</taxon>
        <taxon>Nocardioides</taxon>
    </lineage>
</organism>
<comment type="caution">
    <text evidence="3">The sequence shown here is derived from an EMBL/GenBank/DDBJ whole genome shotgun (WGS) entry which is preliminary data.</text>
</comment>
<dbReference type="PANTHER" id="PTHR10151:SF120">
    <property type="entry name" value="BIS(5'-ADENOSYL)-TRIPHOSPHATASE"/>
    <property type="match status" value="1"/>
</dbReference>
<gene>
    <name evidence="3" type="ORF">GCM10009668_17510</name>
</gene>
<evidence type="ECO:0000259" key="2">
    <source>
        <dbReference type="Pfam" id="PF03372"/>
    </source>
</evidence>
<dbReference type="PROSITE" id="PS51318">
    <property type="entry name" value="TAT"/>
    <property type="match status" value="1"/>
</dbReference>
<dbReference type="Gene3D" id="3.60.10.10">
    <property type="entry name" value="Endonuclease/exonuclease/phosphatase"/>
    <property type="match status" value="1"/>
</dbReference>
<dbReference type="Pfam" id="PF03372">
    <property type="entry name" value="Exo_endo_phos"/>
    <property type="match status" value="1"/>
</dbReference>
<dbReference type="Pfam" id="PF01663">
    <property type="entry name" value="Phosphodiest"/>
    <property type="match status" value="1"/>
</dbReference>
<feature type="signal peptide" evidence="1">
    <location>
        <begin position="1"/>
        <end position="43"/>
    </location>
</feature>
<dbReference type="SUPFAM" id="SSF53649">
    <property type="entry name" value="Alkaline phosphatase-like"/>
    <property type="match status" value="1"/>
</dbReference>
<name>A0ABN1TS74_9ACTN</name>
<dbReference type="Gene3D" id="3.40.720.10">
    <property type="entry name" value="Alkaline Phosphatase, subunit A"/>
    <property type="match status" value="1"/>
</dbReference>
<dbReference type="PANTHER" id="PTHR10151">
    <property type="entry name" value="ECTONUCLEOTIDE PYROPHOSPHATASE/PHOSPHODIESTERASE"/>
    <property type="match status" value="1"/>
</dbReference>
<sequence>MRLSTSPSTAHLPGARRTRRWLAAAAALTLAVGLSATAPSAGAKENVTTPADTATQFRIASFNILGAGHTDNGSGRKGFEKSAVRMGYTVQLLQQYNLSVAGLQEFQAPQYQELLRRTGDTYGIYPGATFGASSAPMHNSIIWRKSEWQLVEARTQSIPYGFKNVNGQRVVSRIQMPVIKLQRLTTGQQVWVSNFHNAADYLGGFTAKDRKQGIPQQHRNEARALQIKLIKSLRAAEPSIPVFMTGDMNETSNYFCDVAKSASVQAAGPGGITSAGKCAPPKPIGVDWVFGTKDVSFSGHQRLRTALVAKATDHPLVISDVNVAPIRLQSTPIRRVVAISVEGLRPGMIKKMGAKMPHLNRMVAGGASTMRAHTATESTATLANQASIVTGRRVSASSGGHGVRAEKLKSTVHGAAGRYTSSIFDIARNNGRSTAAYTDSAAGYRLLASWGAKSGGSDPQGLDAGRNKFNVRTYSAKPDKLIKAARAKLSGSPAQLTYLQLTGPDTAGHKYGFTSKRYRTALIDADRRVGRIISLVSSRSALRGSTLVVLTSSNGGSGRSHSNAKSRANHTVPFIVWGPSLGIPAGSDLFALNPQLTASADQLGWSTPTIRNASLANVVTSALRLPSVPGSSTGWKQDLSWTVRPVPSAGS</sequence>
<dbReference type="InterPro" id="IPR006311">
    <property type="entry name" value="TAT_signal"/>
</dbReference>
<dbReference type="Proteomes" id="UP001501581">
    <property type="component" value="Unassembled WGS sequence"/>
</dbReference>
<protein>
    <recommendedName>
        <fullName evidence="2">Endonuclease/exonuclease/phosphatase domain-containing protein</fullName>
    </recommendedName>
</protein>
<dbReference type="InterPro" id="IPR017850">
    <property type="entry name" value="Alkaline_phosphatase_core_sf"/>
</dbReference>
<accession>A0ABN1TS74</accession>
<keyword evidence="4" id="KW-1185">Reference proteome</keyword>
<evidence type="ECO:0000313" key="4">
    <source>
        <dbReference type="Proteomes" id="UP001501581"/>
    </source>
</evidence>
<proteinExistence type="predicted"/>
<evidence type="ECO:0000256" key="1">
    <source>
        <dbReference type="SAM" id="SignalP"/>
    </source>
</evidence>
<feature type="chain" id="PRO_5045157475" description="Endonuclease/exonuclease/phosphatase domain-containing protein" evidence="1">
    <location>
        <begin position="44"/>
        <end position="651"/>
    </location>
</feature>
<dbReference type="InterPro" id="IPR036691">
    <property type="entry name" value="Endo/exonu/phosph_ase_sf"/>
</dbReference>
<dbReference type="InterPro" id="IPR005135">
    <property type="entry name" value="Endo/exonuclease/phosphatase"/>
</dbReference>
<dbReference type="InterPro" id="IPR002591">
    <property type="entry name" value="Phosphodiest/P_Trfase"/>
</dbReference>
<dbReference type="SUPFAM" id="SSF56219">
    <property type="entry name" value="DNase I-like"/>
    <property type="match status" value="1"/>
</dbReference>
<evidence type="ECO:0000313" key="3">
    <source>
        <dbReference type="EMBL" id="GAA1100182.1"/>
    </source>
</evidence>
<feature type="domain" description="Endonuclease/exonuclease/phosphatase" evidence="2">
    <location>
        <begin position="60"/>
        <end position="314"/>
    </location>
</feature>